<dbReference type="PANTHER" id="PTHR31589">
    <property type="entry name" value="PROTEIN, PUTATIVE (DUF239)-RELATED-RELATED"/>
    <property type="match status" value="1"/>
</dbReference>
<organism evidence="2">
    <name type="scientific">Nymphaea colorata</name>
    <name type="common">pocket water lily</name>
    <dbReference type="NCBI Taxonomy" id="210225"/>
    <lineage>
        <taxon>Eukaryota</taxon>
        <taxon>Viridiplantae</taxon>
        <taxon>Streptophyta</taxon>
        <taxon>Embryophyta</taxon>
        <taxon>Tracheophyta</taxon>
        <taxon>Spermatophyta</taxon>
        <taxon>Magnoliopsida</taxon>
        <taxon>Nymphaeales</taxon>
        <taxon>Nymphaeaceae</taxon>
        <taxon>Nymphaea</taxon>
    </lineage>
</organism>
<sequence length="150" mass="17422">MGNRSYVILIFHQVDYDDHQNDEEDWEILVDETLIGYWPKSNYEVNSANEVAWGGEIVNRRTRGRHTSTQMGSGHFSTDDLGTVAYIRKMALYDLGMDLYYPPEEDIDISKNNGNCYDATYWDLRQADDHDDFGHYITMEGPGYHPRNCP</sequence>
<protein>
    <recommendedName>
        <fullName evidence="1">Neprosin PEP catalytic domain-containing protein</fullName>
    </recommendedName>
</protein>
<feature type="domain" description="Neprosin PEP catalytic" evidence="1">
    <location>
        <begin position="1"/>
        <end position="150"/>
    </location>
</feature>
<evidence type="ECO:0000313" key="2">
    <source>
        <dbReference type="EMBL" id="VVW59335.1"/>
    </source>
</evidence>
<dbReference type="PANTHER" id="PTHR31589:SF110">
    <property type="entry name" value="PROTEIN, PUTATIVE (DUF239)-RELATED"/>
    <property type="match status" value="1"/>
</dbReference>
<dbReference type="InterPro" id="IPR053168">
    <property type="entry name" value="Glutamic_endopeptidase"/>
</dbReference>
<reference evidence="2" key="1">
    <citation type="submission" date="2019-09" db="EMBL/GenBank/DDBJ databases">
        <authorList>
            <person name="Zhang L."/>
        </authorList>
    </citation>
    <scope>NUCLEOTIDE SEQUENCE</scope>
</reference>
<gene>
    <name evidence="2" type="ORF">NYM_LOCUS23326</name>
</gene>
<dbReference type="InterPro" id="IPR004314">
    <property type="entry name" value="Neprosin"/>
</dbReference>
<accession>A0A5K1F6V7</accession>
<name>A0A5K1F6V7_9MAGN</name>
<evidence type="ECO:0000259" key="1">
    <source>
        <dbReference type="PROSITE" id="PS52045"/>
    </source>
</evidence>
<dbReference type="PROSITE" id="PS52045">
    <property type="entry name" value="NEPROSIN_PEP_CD"/>
    <property type="match status" value="1"/>
</dbReference>
<dbReference type="EMBL" id="LR721785">
    <property type="protein sequence ID" value="VVW59335.1"/>
    <property type="molecule type" value="Genomic_DNA"/>
</dbReference>
<proteinExistence type="predicted"/>
<dbReference type="Pfam" id="PF03080">
    <property type="entry name" value="Neprosin"/>
    <property type="match status" value="1"/>
</dbReference>
<dbReference type="AlphaFoldDB" id="A0A5K1F6V7"/>
<dbReference type="Gramene" id="NC7G0236220.1">
    <property type="protein sequence ID" value="NC7G0236220.1:cds"/>
    <property type="gene ID" value="NC7G0236220"/>
</dbReference>